<dbReference type="Proteomes" id="UP001253848">
    <property type="component" value="Unassembled WGS sequence"/>
</dbReference>
<organism evidence="1 2">
    <name type="scientific">Autumnicola psychrophila</name>
    <dbReference type="NCBI Taxonomy" id="3075592"/>
    <lineage>
        <taxon>Bacteria</taxon>
        <taxon>Pseudomonadati</taxon>
        <taxon>Bacteroidota</taxon>
        <taxon>Flavobacteriia</taxon>
        <taxon>Flavobacteriales</taxon>
        <taxon>Flavobacteriaceae</taxon>
        <taxon>Autumnicola</taxon>
    </lineage>
</organism>
<keyword evidence="2" id="KW-1185">Reference proteome</keyword>
<accession>A0ABU3DQ88</accession>
<name>A0ABU3DQ88_9FLAO</name>
<protein>
    <submittedName>
        <fullName evidence="1">Uncharacterized protein</fullName>
    </submittedName>
</protein>
<reference evidence="1 2" key="1">
    <citation type="submission" date="2023-09" db="EMBL/GenBank/DDBJ databases">
        <authorList>
            <person name="Rey-Velasco X."/>
        </authorList>
    </citation>
    <scope>NUCLEOTIDE SEQUENCE [LARGE SCALE GENOMIC DNA]</scope>
    <source>
        <strain evidence="1 2">F225</strain>
    </source>
</reference>
<sequence>MEAINKAAHLSHKSCRLKRALAECNPGKESFANRYLFKTDILCADFWSWNI</sequence>
<dbReference type="RefSeq" id="WP_311499269.1">
    <property type="nucleotide sequence ID" value="NZ_JAVRHN010000003.1"/>
</dbReference>
<evidence type="ECO:0000313" key="2">
    <source>
        <dbReference type="Proteomes" id="UP001253848"/>
    </source>
</evidence>
<gene>
    <name evidence="1" type="ORF">RM541_05800</name>
</gene>
<comment type="caution">
    <text evidence="1">The sequence shown here is derived from an EMBL/GenBank/DDBJ whole genome shotgun (WGS) entry which is preliminary data.</text>
</comment>
<proteinExistence type="predicted"/>
<dbReference type="EMBL" id="JAVRHN010000003">
    <property type="protein sequence ID" value="MDT0685867.1"/>
    <property type="molecule type" value="Genomic_DNA"/>
</dbReference>
<evidence type="ECO:0000313" key="1">
    <source>
        <dbReference type="EMBL" id="MDT0685867.1"/>
    </source>
</evidence>